<dbReference type="FunFam" id="1.20.140.40:FF:000002">
    <property type="entry name" value="Putative invertase inhibitor"/>
    <property type="match status" value="1"/>
</dbReference>
<dbReference type="Pfam" id="PF04043">
    <property type="entry name" value="PMEI"/>
    <property type="match status" value="1"/>
</dbReference>
<dbReference type="PANTHER" id="PTHR35357:SF17">
    <property type="entry name" value="PECTINESTERASE INHIBITOR 12"/>
    <property type="match status" value="1"/>
</dbReference>
<dbReference type="AlphaFoldDB" id="A0ABD3KYY5"/>
<evidence type="ECO:0000256" key="3">
    <source>
        <dbReference type="ARBA" id="ARBA00038471"/>
    </source>
</evidence>
<dbReference type="InterPro" id="IPR035513">
    <property type="entry name" value="Invertase/methylesterase_inhib"/>
</dbReference>
<evidence type="ECO:0000313" key="7">
    <source>
        <dbReference type="Proteomes" id="UP001634007"/>
    </source>
</evidence>
<keyword evidence="2" id="KW-1015">Disulfide bond</keyword>
<feature type="domain" description="Pectinesterase inhibitor" evidence="5">
    <location>
        <begin position="24"/>
        <end position="173"/>
    </location>
</feature>
<dbReference type="InterPro" id="IPR034088">
    <property type="entry name" value="Pla_a_1-like"/>
</dbReference>
<proteinExistence type="inferred from homology"/>
<reference evidence="6 7" key="1">
    <citation type="submission" date="2024-11" db="EMBL/GenBank/DDBJ databases">
        <title>Chromosome-level genome assembly of Eucalyptus globulus Labill. provides insights into its genome evolution.</title>
        <authorList>
            <person name="Li X."/>
        </authorList>
    </citation>
    <scope>NUCLEOTIDE SEQUENCE [LARGE SCALE GENOMIC DNA]</scope>
    <source>
        <strain evidence="6">CL2024</strain>
        <tissue evidence="6">Fresh tender leaves</tissue>
    </source>
</reference>
<evidence type="ECO:0000256" key="1">
    <source>
        <dbReference type="ARBA" id="ARBA00022729"/>
    </source>
</evidence>
<feature type="signal peptide" evidence="4">
    <location>
        <begin position="1"/>
        <end position="21"/>
    </location>
</feature>
<protein>
    <recommendedName>
        <fullName evidence="5">Pectinesterase inhibitor domain-containing protein</fullName>
    </recommendedName>
</protein>
<feature type="chain" id="PRO_5044745577" description="Pectinesterase inhibitor domain-containing protein" evidence="4">
    <location>
        <begin position="22"/>
        <end position="180"/>
    </location>
</feature>
<comment type="similarity">
    <text evidence="3">Belongs to the PMEI family.</text>
</comment>
<keyword evidence="1 4" id="KW-0732">Signal</keyword>
<dbReference type="NCBIfam" id="TIGR01614">
    <property type="entry name" value="PME_inhib"/>
    <property type="match status" value="1"/>
</dbReference>
<dbReference type="EMBL" id="JBJKBG010000004">
    <property type="protein sequence ID" value="KAL3742646.1"/>
    <property type="molecule type" value="Genomic_DNA"/>
</dbReference>
<accession>A0ABD3KYY5</accession>
<keyword evidence="7" id="KW-1185">Reference proteome</keyword>
<sequence length="180" mass="19835">MNRALCTFSLVLASSLVLLHAESAANDIVVDTCKKVSSRDLSYDFCVQAIRSDPKSRTADLRGLGLVALNLLERNVTSTGSYVQQLLKRKWDRFVRVRLSDCSELYSEAVLHTRESIEAYRAKRYPDVQNWLSMVDTAADTCESQFKEKPGASSPLTKQNGDAMQLGALGLNMVAIIAGS</sequence>
<evidence type="ECO:0000259" key="5">
    <source>
        <dbReference type="SMART" id="SM00856"/>
    </source>
</evidence>
<dbReference type="GO" id="GO:0005576">
    <property type="term" value="C:extracellular region"/>
    <property type="evidence" value="ECO:0007669"/>
    <property type="project" value="UniProtKB-ARBA"/>
</dbReference>
<dbReference type="PANTHER" id="PTHR35357">
    <property type="entry name" value="OS02G0537100 PROTEIN"/>
    <property type="match status" value="1"/>
</dbReference>
<evidence type="ECO:0000256" key="4">
    <source>
        <dbReference type="SAM" id="SignalP"/>
    </source>
</evidence>
<dbReference type="Proteomes" id="UP001634007">
    <property type="component" value="Unassembled WGS sequence"/>
</dbReference>
<evidence type="ECO:0000256" key="2">
    <source>
        <dbReference type="ARBA" id="ARBA00023157"/>
    </source>
</evidence>
<gene>
    <name evidence="6" type="ORF">ACJRO7_018030</name>
</gene>
<organism evidence="6 7">
    <name type="scientific">Eucalyptus globulus</name>
    <name type="common">Tasmanian blue gum</name>
    <dbReference type="NCBI Taxonomy" id="34317"/>
    <lineage>
        <taxon>Eukaryota</taxon>
        <taxon>Viridiplantae</taxon>
        <taxon>Streptophyta</taxon>
        <taxon>Embryophyta</taxon>
        <taxon>Tracheophyta</taxon>
        <taxon>Spermatophyta</taxon>
        <taxon>Magnoliopsida</taxon>
        <taxon>eudicotyledons</taxon>
        <taxon>Gunneridae</taxon>
        <taxon>Pentapetalae</taxon>
        <taxon>rosids</taxon>
        <taxon>malvids</taxon>
        <taxon>Myrtales</taxon>
        <taxon>Myrtaceae</taxon>
        <taxon>Myrtoideae</taxon>
        <taxon>Eucalypteae</taxon>
        <taxon>Eucalyptus</taxon>
    </lineage>
</organism>
<dbReference type="SMART" id="SM00856">
    <property type="entry name" value="PMEI"/>
    <property type="match status" value="1"/>
</dbReference>
<comment type="caution">
    <text evidence="6">The sequence shown here is derived from an EMBL/GenBank/DDBJ whole genome shotgun (WGS) entry which is preliminary data.</text>
</comment>
<name>A0ABD3KYY5_EUCGL</name>
<evidence type="ECO:0000313" key="6">
    <source>
        <dbReference type="EMBL" id="KAL3742646.1"/>
    </source>
</evidence>
<dbReference type="InterPro" id="IPR006501">
    <property type="entry name" value="Pectinesterase_inhib_dom"/>
</dbReference>
<dbReference type="CDD" id="cd15795">
    <property type="entry name" value="PMEI-Pla_a_1_like"/>
    <property type="match status" value="1"/>
</dbReference>
<dbReference type="Gene3D" id="1.20.140.40">
    <property type="entry name" value="Invertase/pectin methylesterase inhibitor family protein"/>
    <property type="match status" value="1"/>
</dbReference>
<dbReference type="SUPFAM" id="SSF101148">
    <property type="entry name" value="Plant invertase/pectin methylesterase inhibitor"/>
    <property type="match status" value="1"/>
</dbReference>